<evidence type="ECO:0000259" key="10">
    <source>
        <dbReference type="PROSITE" id="PS50109"/>
    </source>
</evidence>
<comment type="catalytic activity">
    <reaction evidence="1">
        <text>ATP + protein L-histidine = ADP + protein N-phospho-L-histidine.</text>
        <dbReference type="EC" id="2.7.13.3"/>
    </reaction>
</comment>
<evidence type="ECO:0000256" key="2">
    <source>
        <dbReference type="ARBA" id="ARBA00012438"/>
    </source>
</evidence>
<proteinExistence type="predicted"/>
<dbReference type="SUPFAM" id="SSF55874">
    <property type="entry name" value="ATPase domain of HSP90 chaperone/DNA topoisomerase II/histidine kinase"/>
    <property type="match status" value="1"/>
</dbReference>
<evidence type="ECO:0000256" key="5">
    <source>
        <dbReference type="ARBA" id="ARBA00022741"/>
    </source>
</evidence>
<dbReference type="EC" id="2.7.13.3" evidence="2"/>
<dbReference type="CDD" id="cd00082">
    <property type="entry name" value="HisKA"/>
    <property type="match status" value="1"/>
</dbReference>
<evidence type="ECO:0000256" key="1">
    <source>
        <dbReference type="ARBA" id="ARBA00000085"/>
    </source>
</evidence>
<dbReference type="InterPro" id="IPR036097">
    <property type="entry name" value="HisK_dim/P_sf"/>
</dbReference>
<evidence type="ECO:0000256" key="8">
    <source>
        <dbReference type="ARBA" id="ARBA00023012"/>
    </source>
</evidence>
<protein>
    <recommendedName>
        <fullName evidence="2">histidine kinase</fullName>
        <ecNumber evidence="2">2.7.13.3</ecNumber>
    </recommendedName>
</protein>
<dbReference type="InterPro" id="IPR036890">
    <property type="entry name" value="HATPase_C_sf"/>
</dbReference>
<dbReference type="InterPro" id="IPR005467">
    <property type="entry name" value="His_kinase_dom"/>
</dbReference>
<organism evidence="11 12">
    <name type="scientific">Brevifollis gellanilyticus</name>
    <dbReference type="NCBI Taxonomy" id="748831"/>
    <lineage>
        <taxon>Bacteria</taxon>
        <taxon>Pseudomonadati</taxon>
        <taxon>Verrucomicrobiota</taxon>
        <taxon>Verrucomicrobiia</taxon>
        <taxon>Verrucomicrobiales</taxon>
        <taxon>Verrucomicrobiaceae</taxon>
    </lineage>
</organism>
<dbReference type="Pfam" id="PF02518">
    <property type="entry name" value="HATPase_c"/>
    <property type="match status" value="1"/>
</dbReference>
<keyword evidence="8" id="KW-0902">Two-component regulatory system</keyword>
<dbReference type="Gene3D" id="3.30.565.10">
    <property type="entry name" value="Histidine kinase-like ATPase, C-terminal domain"/>
    <property type="match status" value="1"/>
</dbReference>
<dbReference type="Proteomes" id="UP000321577">
    <property type="component" value="Unassembled WGS sequence"/>
</dbReference>
<evidence type="ECO:0000256" key="4">
    <source>
        <dbReference type="ARBA" id="ARBA00022679"/>
    </source>
</evidence>
<dbReference type="SMART" id="SM00388">
    <property type="entry name" value="HisKA"/>
    <property type="match status" value="1"/>
</dbReference>
<evidence type="ECO:0000256" key="6">
    <source>
        <dbReference type="ARBA" id="ARBA00022777"/>
    </source>
</evidence>
<name>A0A512MDY0_9BACT</name>
<dbReference type="AlphaFoldDB" id="A0A512MDY0"/>
<keyword evidence="7" id="KW-0067">ATP-binding</keyword>
<keyword evidence="9" id="KW-0812">Transmembrane</keyword>
<dbReference type="GO" id="GO:0000155">
    <property type="term" value="F:phosphorelay sensor kinase activity"/>
    <property type="evidence" value="ECO:0007669"/>
    <property type="project" value="InterPro"/>
</dbReference>
<dbReference type="Gene3D" id="1.10.287.130">
    <property type="match status" value="1"/>
</dbReference>
<comment type="caution">
    <text evidence="11">The sequence shown here is derived from an EMBL/GenBank/DDBJ whole genome shotgun (WGS) entry which is preliminary data.</text>
</comment>
<feature type="domain" description="Histidine kinase" evidence="10">
    <location>
        <begin position="218"/>
        <end position="434"/>
    </location>
</feature>
<evidence type="ECO:0000256" key="7">
    <source>
        <dbReference type="ARBA" id="ARBA00022840"/>
    </source>
</evidence>
<keyword evidence="9" id="KW-0472">Membrane</keyword>
<dbReference type="PROSITE" id="PS50109">
    <property type="entry name" value="HIS_KIN"/>
    <property type="match status" value="1"/>
</dbReference>
<dbReference type="PANTHER" id="PTHR43065">
    <property type="entry name" value="SENSOR HISTIDINE KINASE"/>
    <property type="match status" value="1"/>
</dbReference>
<dbReference type="PANTHER" id="PTHR43065:SF10">
    <property type="entry name" value="PEROXIDE STRESS-ACTIVATED HISTIDINE KINASE MAK3"/>
    <property type="match status" value="1"/>
</dbReference>
<dbReference type="InterPro" id="IPR003594">
    <property type="entry name" value="HATPase_dom"/>
</dbReference>
<dbReference type="EMBL" id="BKAG01000038">
    <property type="protein sequence ID" value="GEP44936.1"/>
    <property type="molecule type" value="Genomic_DNA"/>
</dbReference>
<dbReference type="InterPro" id="IPR003661">
    <property type="entry name" value="HisK_dim/P_dom"/>
</dbReference>
<dbReference type="InterPro" id="IPR004358">
    <property type="entry name" value="Sig_transdc_His_kin-like_C"/>
</dbReference>
<keyword evidence="4" id="KW-0808">Transferase</keyword>
<dbReference type="GO" id="GO:0005524">
    <property type="term" value="F:ATP binding"/>
    <property type="evidence" value="ECO:0007669"/>
    <property type="project" value="UniProtKB-KW"/>
</dbReference>
<dbReference type="PRINTS" id="PR00344">
    <property type="entry name" value="BCTRLSENSOR"/>
</dbReference>
<keyword evidence="9" id="KW-1133">Transmembrane helix</keyword>
<evidence type="ECO:0000256" key="3">
    <source>
        <dbReference type="ARBA" id="ARBA00022553"/>
    </source>
</evidence>
<dbReference type="SMART" id="SM00387">
    <property type="entry name" value="HATPase_c"/>
    <property type="match status" value="1"/>
</dbReference>
<keyword evidence="12" id="KW-1185">Reference proteome</keyword>
<dbReference type="Pfam" id="PF00512">
    <property type="entry name" value="HisKA"/>
    <property type="match status" value="1"/>
</dbReference>
<accession>A0A512MDY0</accession>
<evidence type="ECO:0000313" key="12">
    <source>
        <dbReference type="Proteomes" id="UP000321577"/>
    </source>
</evidence>
<dbReference type="CDD" id="cd00075">
    <property type="entry name" value="HATPase"/>
    <property type="match status" value="1"/>
</dbReference>
<keyword evidence="3" id="KW-0597">Phosphoprotein</keyword>
<gene>
    <name evidence="11" type="ORF">BGE01nite_42270</name>
</gene>
<sequence>MVLGTVFIGSRLLRELESVRRVQALVLEQEELSTRFHRDGASLVAEWHAAVLRLGAADQPPPSAREEVDVLHSRAQTFFASPPVHLVTGLGEGLADVRSQISLYQERSTEWLAQPREERLARLSLLQDTQATLLREIHALADAGTQQVNRMVLNLQESLAAVRLLLFASVIGLIAALAGLFWLVTRAWLRPLLAQVAAADAQTAAQRELASLGVLAAGLAHEIRNPMGALKNRAYALGLLVDATQNPKAAQQIHSMNGEIDRVERIVRDFLDYASPQAPRLETLTAREWIESFIADHRSEVESRGITLKMDLPDHWQDVSLRVDAGQLRQVLLNLLRNAIEAASPASQDSVISISGEASGTWIELRLSDNGPGVPPEMREQIFTPFATTKHGGTGLGLPISRSIARRHGGDVFLETPSPTGVGASFLLRLPLGPPPSALPGES</sequence>
<evidence type="ECO:0000313" key="11">
    <source>
        <dbReference type="EMBL" id="GEP44936.1"/>
    </source>
</evidence>
<feature type="transmembrane region" description="Helical" evidence="9">
    <location>
        <begin position="160"/>
        <end position="184"/>
    </location>
</feature>
<reference evidence="11 12" key="1">
    <citation type="submission" date="2019-07" db="EMBL/GenBank/DDBJ databases">
        <title>Whole genome shotgun sequence of Brevifollis gellanilyticus NBRC 108608.</title>
        <authorList>
            <person name="Hosoyama A."/>
            <person name="Uohara A."/>
            <person name="Ohji S."/>
            <person name="Ichikawa N."/>
        </authorList>
    </citation>
    <scope>NUCLEOTIDE SEQUENCE [LARGE SCALE GENOMIC DNA]</scope>
    <source>
        <strain evidence="11 12">NBRC 108608</strain>
    </source>
</reference>
<keyword evidence="6" id="KW-0418">Kinase</keyword>
<evidence type="ECO:0000256" key="9">
    <source>
        <dbReference type="SAM" id="Phobius"/>
    </source>
</evidence>
<keyword evidence="5" id="KW-0547">Nucleotide-binding</keyword>
<dbReference type="SUPFAM" id="SSF47384">
    <property type="entry name" value="Homodimeric domain of signal transducing histidine kinase"/>
    <property type="match status" value="1"/>
</dbReference>